<feature type="region of interest" description="Disordered" evidence="2">
    <location>
        <begin position="480"/>
        <end position="545"/>
    </location>
</feature>
<feature type="region of interest" description="Disordered" evidence="2">
    <location>
        <begin position="337"/>
        <end position="362"/>
    </location>
</feature>
<name>A0A2N9EPR3_FAGSY</name>
<keyword evidence="1" id="KW-0175">Coiled coil</keyword>
<dbReference type="EMBL" id="OIVN01000473">
    <property type="protein sequence ID" value="SPC80827.1"/>
    <property type="molecule type" value="Genomic_DNA"/>
</dbReference>
<gene>
    <name evidence="3" type="ORF">FSB_LOCUS8709</name>
</gene>
<evidence type="ECO:0000313" key="3">
    <source>
        <dbReference type="EMBL" id="SPC80827.1"/>
    </source>
</evidence>
<protein>
    <recommendedName>
        <fullName evidence="4">Aminotransferase-like plant mobile domain-containing protein</fullName>
    </recommendedName>
</protein>
<feature type="coiled-coil region" evidence="1">
    <location>
        <begin position="404"/>
        <end position="431"/>
    </location>
</feature>
<evidence type="ECO:0000256" key="1">
    <source>
        <dbReference type="SAM" id="Coils"/>
    </source>
</evidence>
<dbReference type="AlphaFoldDB" id="A0A2N9EPR3"/>
<accession>A0A2N9EPR3</accession>
<reference evidence="3" key="1">
    <citation type="submission" date="2018-02" db="EMBL/GenBank/DDBJ databases">
        <authorList>
            <person name="Cohen D.B."/>
            <person name="Kent A.D."/>
        </authorList>
    </citation>
    <scope>NUCLEOTIDE SEQUENCE</scope>
</reference>
<sequence length="730" mass="81107">MGAMAHPSMTVGKGPEDDFLKGVPLGYNEFIKHVKGFWPVPHLNGSLATTCQLLDAWQMAFLLIWLPSCWESSIEPCSCSALSPNNPMGTCLAPSNMHARFPKGKGIPSFPTCFKLFSESSRRRIPEEFLPFEAKKYSSKDFQKFSSQGFFRGDATWGSCLQSRDLVVIRTPHAGVEAYCPSLVARQFGLVQLLPVPPTWTKNTDWMARALISKDEAKQISVLAREQHIASFEAPKPLQQIFPSRKKVTGDSSQKLADVEVSSDLLITLVDIVTDKVDSHHAGLAEVAFDLRNQLMRCCQGNLLQDEAFEKAKRSVQSQPPLLMLPAPSDQGVRTLAKRKSSEVEEEAEPITSPKGAKTSGRKLIKTVAKKPSAKKVKVIEVIPDPPILDVEPLDEDLDDATTLSELTRKVNKQKQVLNGLIEAQKALEAEDRALAKKYKKAKKFAKLAAAALQAKTQAEDATKLATAFKAKFEAEKAERKRLEVKEEKKRQAEKAEEERVAEIARRLEAKKKAQAEKKRQEELEKKRKEEEKKKREEKQKKEEKSIEIEAVRKEKVEQVVSREAKLTKPAIVASVVSMQPVAQPTVKVRTSIEVTVPSIEAVASLEGLGDIDKLLEDVSLTLQQCQTPTKTSSSSISLEPSRDQLQTAISQLKELLQKPIGSVLLDATLRAQKCLELQTVNAESQGLVQGMELISKTEQDIQTLQSEIANLEMLPLMSWAGLFATFKEL</sequence>
<evidence type="ECO:0008006" key="4">
    <source>
        <dbReference type="Google" id="ProtNLM"/>
    </source>
</evidence>
<organism evidence="3">
    <name type="scientific">Fagus sylvatica</name>
    <name type="common">Beechnut</name>
    <dbReference type="NCBI Taxonomy" id="28930"/>
    <lineage>
        <taxon>Eukaryota</taxon>
        <taxon>Viridiplantae</taxon>
        <taxon>Streptophyta</taxon>
        <taxon>Embryophyta</taxon>
        <taxon>Tracheophyta</taxon>
        <taxon>Spermatophyta</taxon>
        <taxon>Magnoliopsida</taxon>
        <taxon>eudicotyledons</taxon>
        <taxon>Gunneridae</taxon>
        <taxon>Pentapetalae</taxon>
        <taxon>rosids</taxon>
        <taxon>fabids</taxon>
        <taxon>Fagales</taxon>
        <taxon>Fagaceae</taxon>
        <taxon>Fagus</taxon>
    </lineage>
</organism>
<evidence type="ECO:0000256" key="2">
    <source>
        <dbReference type="SAM" id="MobiDB-lite"/>
    </source>
</evidence>
<proteinExistence type="predicted"/>